<dbReference type="Gene3D" id="1.20.140.10">
    <property type="entry name" value="Butyryl-CoA Dehydrogenase, subunit A, domain 3"/>
    <property type="match status" value="1"/>
</dbReference>
<dbReference type="Pfam" id="PF08028">
    <property type="entry name" value="Acyl-CoA_dh_2"/>
    <property type="match status" value="1"/>
</dbReference>
<evidence type="ECO:0000256" key="1">
    <source>
        <dbReference type="ARBA" id="ARBA00023002"/>
    </source>
</evidence>
<evidence type="ECO:0000313" key="3">
    <source>
        <dbReference type="EMBL" id="MEC0242457.1"/>
    </source>
</evidence>
<name>A0ABU6GTK5_9BACL</name>
<feature type="domain" description="Acyl-CoA dehydrogenase C-terminal" evidence="2">
    <location>
        <begin position="227"/>
        <end position="346"/>
    </location>
</feature>
<accession>A0ABU6GTK5</accession>
<keyword evidence="1" id="KW-0560">Oxidoreductase</keyword>
<dbReference type="PIRSF" id="PIRSF016578">
    <property type="entry name" value="HsaA"/>
    <property type="match status" value="1"/>
</dbReference>
<dbReference type="InterPro" id="IPR037069">
    <property type="entry name" value="AcylCoA_DH/ox_N_sf"/>
</dbReference>
<proteinExistence type="predicted"/>
<dbReference type="RefSeq" id="WP_326090233.1">
    <property type="nucleotide sequence ID" value="NZ_JARLKZ010000016.1"/>
</dbReference>
<evidence type="ECO:0000313" key="4">
    <source>
        <dbReference type="Proteomes" id="UP001344632"/>
    </source>
</evidence>
<dbReference type="Gene3D" id="1.10.540.10">
    <property type="entry name" value="Acyl-CoA dehydrogenase/oxidase, N-terminal domain"/>
    <property type="match status" value="1"/>
</dbReference>
<evidence type="ECO:0000259" key="2">
    <source>
        <dbReference type="Pfam" id="PF08028"/>
    </source>
</evidence>
<reference evidence="3 4" key="1">
    <citation type="submission" date="2023-03" db="EMBL/GenBank/DDBJ databases">
        <title>Bacillus Genome Sequencing.</title>
        <authorList>
            <person name="Dunlap C."/>
        </authorList>
    </citation>
    <scope>NUCLEOTIDE SEQUENCE [LARGE SCALE GENOMIC DNA]</scope>
    <source>
        <strain evidence="3 4">BD-525</strain>
    </source>
</reference>
<keyword evidence="4" id="KW-1185">Reference proteome</keyword>
<dbReference type="Gene3D" id="2.40.110.10">
    <property type="entry name" value="Butyryl-CoA Dehydrogenase, subunit A, domain 2"/>
    <property type="match status" value="1"/>
</dbReference>
<dbReference type="Proteomes" id="UP001344632">
    <property type="component" value="Unassembled WGS sequence"/>
</dbReference>
<dbReference type="InterPro" id="IPR009100">
    <property type="entry name" value="AcylCoA_DH/oxidase_NM_dom_sf"/>
</dbReference>
<sequence length="348" mass="38812">MGFTQQEIISIREQSGQMEREGVITPEALQYIYDKKLFHLFVADDLDGNMTPLPEAIRIFQECSRIDGSFGWLVTIGAGGGYFAPFMTMEIGRKVFSSSDAVIAGSGAPTGMARKVDGGYRVSGRWKYCSGSTHATTFTANAVLDQGETRLDSGETLELVTLIMQPDQVRIEKDWNTFGLKATASHSMVVTDAFIPEEMTFSFTEFRSHEDELLYRYPFLPFAQTSFAGVAMGLADHFLEAAEELLRARGNERVLAELDEQKKEFAHQQDAFYMVLDKSWEELGHKGRLSPEMELRISSECVTAAKASLGCGLRLFPMLGLSACMEDTDVNRTWRDLQTACQHALLRG</sequence>
<protein>
    <submittedName>
        <fullName evidence="3">Acyl-CoA dehydrogenase</fullName>
    </submittedName>
</protein>
<gene>
    <name evidence="3" type="ORF">P4H66_21845</name>
</gene>
<dbReference type="InterPro" id="IPR013107">
    <property type="entry name" value="Acyl-CoA_DH_C"/>
</dbReference>
<dbReference type="SUPFAM" id="SSF56645">
    <property type="entry name" value="Acyl-CoA dehydrogenase NM domain-like"/>
    <property type="match status" value="1"/>
</dbReference>
<organism evidence="3 4">
    <name type="scientific">Paenibacillus dokdonensis</name>
    <dbReference type="NCBI Taxonomy" id="2567944"/>
    <lineage>
        <taxon>Bacteria</taxon>
        <taxon>Bacillati</taxon>
        <taxon>Bacillota</taxon>
        <taxon>Bacilli</taxon>
        <taxon>Bacillales</taxon>
        <taxon>Paenibacillaceae</taxon>
        <taxon>Paenibacillus</taxon>
    </lineage>
</organism>
<dbReference type="InterPro" id="IPR046373">
    <property type="entry name" value="Acyl-CoA_Oxase/DH_mid-dom_sf"/>
</dbReference>
<comment type="caution">
    <text evidence="3">The sequence shown here is derived from an EMBL/GenBank/DDBJ whole genome shotgun (WGS) entry which is preliminary data.</text>
</comment>
<dbReference type="EMBL" id="JARLKZ010000016">
    <property type="protein sequence ID" value="MEC0242457.1"/>
    <property type="molecule type" value="Genomic_DNA"/>
</dbReference>